<proteinExistence type="predicted"/>
<accession>A0A9Q1CIV0</accession>
<evidence type="ECO:0000256" key="2">
    <source>
        <dbReference type="ARBA" id="ARBA00023136"/>
    </source>
</evidence>
<dbReference type="InterPro" id="IPR013783">
    <property type="entry name" value="Ig-like_fold"/>
</dbReference>
<evidence type="ECO:0000313" key="10">
    <source>
        <dbReference type="Proteomes" id="UP001152320"/>
    </source>
</evidence>
<keyword evidence="2 6" id="KW-0472">Membrane</keyword>
<dbReference type="InterPro" id="IPR003599">
    <property type="entry name" value="Ig_sub"/>
</dbReference>
<feature type="chain" id="PRO_5040454578" description="Ig-like domain-containing protein" evidence="7">
    <location>
        <begin position="21"/>
        <end position="368"/>
    </location>
</feature>
<dbReference type="GO" id="GO:0016020">
    <property type="term" value="C:membrane"/>
    <property type="evidence" value="ECO:0007669"/>
    <property type="project" value="UniProtKB-SubCell"/>
</dbReference>
<keyword evidence="4" id="KW-0325">Glycoprotein</keyword>
<feature type="transmembrane region" description="Helical" evidence="6">
    <location>
        <begin position="346"/>
        <end position="365"/>
    </location>
</feature>
<evidence type="ECO:0000256" key="4">
    <source>
        <dbReference type="ARBA" id="ARBA00023180"/>
    </source>
</evidence>
<keyword evidence="6" id="KW-1133">Transmembrane helix</keyword>
<dbReference type="AlphaFoldDB" id="A0A9Q1CIV0"/>
<dbReference type="Gene3D" id="2.60.40.10">
    <property type="entry name" value="Immunoglobulins"/>
    <property type="match status" value="2"/>
</dbReference>
<keyword evidence="3" id="KW-1015">Disulfide bond</keyword>
<keyword evidence="10" id="KW-1185">Reference proteome</keyword>
<evidence type="ECO:0000256" key="6">
    <source>
        <dbReference type="SAM" id="Phobius"/>
    </source>
</evidence>
<sequence>MLYFVTVTVFLFSFLNHGETNSLTTRLTISSSTAHIRVGSSVTLSCNIFDLEDDFFNQQNGAVVFFRFENNNVRTQLSYYNPGNFSTTHPRYQVSGIQRSDRYVVNLEITEVVELDASEYQCVLHIAGKFKKGSQHIWLEMIHTAPIEYPKCVAYVQNDMLHLSCESTDSSPRPDLVWFHNGVEVSRRIDLRYSLTLNDLIMNLTDIDGTYECRFYYIGEGINDERSCRIEKPNIMFVSPTNAEFINGSHAEMTVLARANPPMTTAVNCEWDHSSSNDFSVQNDANDLTIISIRNIDLTMNGSEITCCGRNFLGQNCRSISLNVKEAGALPCFVPASNASSGQGGLLIRGVLVCCIFFCYIWYNFDKM</sequence>
<evidence type="ECO:0000256" key="1">
    <source>
        <dbReference type="ARBA" id="ARBA00004479"/>
    </source>
</evidence>
<comment type="caution">
    <text evidence="9">The sequence shown here is derived from an EMBL/GenBank/DDBJ whole genome shotgun (WGS) entry which is preliminary data.</text>
</comment>
<organism evidence="9 10">
    <name type="scientific">Holothuria leucospilota</name>
    <name type="common">Black long sea cucumber</name>
    <name type="synonym">Mertensiothuria leucospilota</name>
    <dbReference type="NCBI Taxonomy" id="206669"/>
    <lineage>
        <taxon>Eukaryota</taxon>
        <taxon>Metazoa</taxon>
        <taxon>Echinodermata</taxon>
        <taxon>Eleutherozoa</taxon>
        <taxon>Echinozoa</taxon>
        <taxon>Holothuroidea</taxon>
        <taxon>Aspidochirotacea</taxon>
        <taxon>Aspidochirotida</taxon>
        <taxon>Holothuriidae</taxon>
        <taxon>Holothuria</taxon>
    </lineage>
</organism>
<gene>
    <name evidence="9" type="ORF">HOLleu_08230</name>
</gene>
<feature type="domain" description="Ig-like" evidence="8">
    <location>
        <begin position="163"/>
        <end position="229"/>
    </location>
</feature>
<dbReference type="SMART" id="SM00409">
    <property type="entry name" value="IG"/>
    <property type="match status" value="2"/>
</dbReference>
<dbReference type="SUPFAM" id="SSF48726">
    <property type="entry name" value="Immunoglobulin"/>
    <property type="match status" value="2"/>
</dbReference>
<dbReference type="InterPro" id="IPR007110">
    <property type="entry name" value="Ig-like_dom"/>
</dbReference>
<keyword evidence="6" id="KW-0812">Transmembrane</keyword>
<evidence type="ECO:0000256" key="7">
    <source>
        <dbReference type="SAM" id="SignalP"/>
    </source>
</evidence>
<comment type="subcellular location">
    <subcellularLocation>
        <location evidence="1">Membrane</location>
        <topology evidence="1">Single-pass type I membrane protein</topology>
    </subcellularLocation>
</comment>
<dbReference type="PANTHER" id="PTHR11640">
    <property type="entry name" value="NEPHRIN"/>
    <property type="match status" value="1"/>
</dbReference>
<dbReference type="OrthoDB" id="6127080at2759"/>
<evidence type="ECO:0000256" key="5">
    <source>
        <dbReference type="ARBA" id="ARBA00023319"/>
    </source>
</evidence>
<dbReference type="InterPro" id="IPR036179">
    <property type="entry name" value="Ig-like_dom_sf"/>
</dbReference>
<evidence type="ECO:0000256" key="3">
    <source>
        <dbReference type="ARBA" id="ARBA00023157"/>
    </source>
</evidence>
<dbReference type="EMBL" id="JAIZAY010000003">
    <property type="protein sequence ID" value="KAJ8045259.1"/>
    <property type="molecule type" value="Genomic_DNA"/>
</dbReference>
<keyword evidence="7" id="KW-0732">Signal</keyword>
<name>A0A9Q1CIV0_HOLLE</name>
<dbReference type="Proteomes" id="UP001152320">
    <property type="component" value="Chromosome 3"/>
</dbReference>
<reference evidence="9" key="1">
    <citation type="submission" date="2021-10" db="EMBL/GenBank/DDBJ databases">
        <title>Tropical sea cucumber genome reveals ecological adaptation and Cuvierian tubules defense mechanism.</title>
        <authorList>
            <person name="Chen T."/>
        </authorList>
    </citation>
    <scope>NUCLEOTIDE SEQUENCE</scope>
    <source>
        <strain evidence="9">Nanhai2018</strain>
        <tissue evidence="9">Muscle</tissue>
    </source>
</reference>
<feature type="signal peptide" evidence="7">
    <location>
        <begin position="1"/>
        <end position="20"/>
    </location>
</feature>
<protein>
    <recommendedName>
        <fullName evidence="8">Ig-like domain-containing protein</fullName>
    </recommendedName>
</protein>
<keyword evidence="5" id="KW-0393">Immunoglobulin domain</keyword>
<dbReference type="PROSITE" id="PS50835">
    <property type="entry name" value="IG_LIKE"/>
    <property type="match status" value="1"/>
</dbReference>
<dbReference type="InterPro" id="IPR051275">
    <property type="entry name" value="Cell_adhesion_signaling"/>
</dbReference>
<evidence type="ECO:0000259" key="8">
    <source>
        <dbReference type="PROSITE" id="PS50835"/>
    </source>
</evidence>
<evidence type="ECO:0000313" key="9">
    <source>
        <dbReference type="EMBL" id="KAJ8045259.1"/>
    </source>
</evidence>